<dbReference type="AlphaFoldDB" id="A0ABD3XBL1"/>
<evidence type="ECO:0000256" key="11">
    <source>
        <dbReference type="ARBA" id="ARBA00023180"/>
    </source>
</evidence>
<evidence type="ECO:0000256" key="9">
    <source>
        <dbReference type="ARBA" id="ARBA00022989"/>
    </source>
</evidence>
<feature type="domain" description="Cadherin" evidence="15">
    <location>
        <begin position="98"/>
        <end position="181"/>
    </location>
</feature>
<dbReference type="InterPro" id="IPR039808">
    <property type="entry name" value="Cadherin"/>
</dbReference>
<keyword evidence="17" id="KW-1185">Reference proteome</keyword>
<keyword evidence="7 12" id="KW-0106">Calcium</keyword>
<comment type="subcellular location">
    <subcellularLocation>
        <location evidence="1">Cell membrane</location>
        <topology evidence="1">Single-pass type I membrane protein</topology>
    </subcellularLocation>
</comment>
<dbReference type="PANTHER" id="PTHR24027">
    <property type="entry name" value="CADHERIN-23"/>
    <property type="match status" value="1"/>
</dbReference>
<dbReference type="GO" id="GO:0005509">
    <property type="term" value="F:calcium ion binding"/>
    <property type="evidence" value="ECO:0007669"/>
    <property type="project" value="UniProtKB-UniRule"/>
</dbReference>
<evidence type="ECO:0000256" key="5">
    <source>
        <dbReference type="ARBA" id="ARBA00022729"/>
    </source>
</evidence>
<dbReference type="Gene3D" id="2.60.40.60">
    <property type="entry name" value="Cadherins"/>
    <property type="match status" value="6"/>
</dbReference>
<evidence type="ECO:0000256" key="3">
    <source>
        <dbReference type="ARBA" id="ARBA00022692"/>
    </source>
</evidence>
<keyword evidence="8" id="KW-0130">Cell adhesion</keyword>
<evidence type="ECO:0000256" key="2">
    <source>
        <dbReference type="ARBA" id="ARBA00022475"/>
    </source>
</evidence>
<evidence type="ECO:0000313" key="16">
    <source>
        <dbReference type="EMBL" id="KAL3883467.1"/>
    </source>
</evidence>
<evidence type="ECO:0000256" key="8">
    <source>
        <dbReference type="ARBA" id="ARBA00022889"/>
    </source>
</evidence>
<dbReference type="PRINTS" id="PR00205">
    <property type="entry name" value="CADHERIN"/>
</dbReference>
<dbReference type="CDD" id="cd11304">
    <property type="entry name" value="Cadherin_repeat"/>
    <property type="match status" value="5"/>
</dbReference>
<dbReference type="PANTHER" id="PTHR24027:SF442">
    <property type="entry name" value="PROTOCADHERIN-15 ISOFORM X1"/>
    <property type="match status" value="1"/>
</dbReference>
<feature type="region of interest" description="Disordered" evidence="13">
    <location>
        <begin position="909"/>
        <end position="1011"/>
    </location>
</feature>
<keyword evidence="4" id="KW-0479">Metal-binding</keyword>
<dbReference type="EMBL" id="JBJQND010000003">
    <property type="protein sequence ID" value="KAL3883467.1"/>
    <property type="molecule type" value="Genomic_DNA"/>
</dbReference>
<feature type="domain" description="Cadherin" evidence="15">
    <location>
        <begin position="493"/>
        <end position="595"/>
    </location>
</feature>
<evidence type="ECO:0000256" key="6">
    <source>
        <dbReference type="ARBA" id="ARBA00022737"/>
    </source>
</evidence>
<dbReference type="PROSITE" id="PS00232">
    <property type="entry name" value="CADHERIN_1"/>
    <property type="match status" value="2"/>
</dbReference>
<dbReference type="InterPro" id="IPR020894">
    <property type="entry name" value="Cadherin_CS"/>
</dbReference>
<dbReference type="SMART" id="SM00112">
    <property type="entry name" value="CA"/>
    <property type="match status" value="5"/>
</dbReference>
<keyword evidence="3 14" id="KW-0812">Transmembrane</keyword>
<accession>A0ABD3XBL1</accession>
<feature type="domain" description="Cadherin" evidence="15">
    <location>
        <begin position="423"/>
        <end position="492"/>
    </location>
</feature>
<dbReference type="Proteomes" id="UP001634394">
    <property type="component" value="Unassembled WGS sequence"/>
</dbReference>
<evidence type="ECO:0000256" key="7">
    <source>
        <dbReference type="ARBA" id="ARBA00022837"/>
    </source>
</evidence>
<dbReference type="InterPro" id="IPR002126">
    <property type="entry name" value="Cadherin-like_dom"/>
</dbReference>
<evidence type="ECO:0000256" key="4">
    <source>
        <dbReference type="ARBA" id="ARBA00022723"/>
    </source>
</evidence>
<keyword evidence="5" id="KW-0732">Signal</keyword>
<reference evidence="16 17" key="1">
    <citation type="submission" date="2024-11" db="EMBL/GenBank/DDBJ databases">
        <title>Chromosome-level genome assembly of the freshwater bivalve Anodonta woodiana.</title>
        <authorList>
            <person name="Chen X."/>
        </authorList>
    </citation>
    <scope>NUCLEOTIDE SEQUENCE [LARGE SCALE GENOMIC DNA]</scope>
    <source>
        <strain evidence="16">MN2024</strain>
        <tissue evidence="16">Gills</tissue>
    </source>
</reference>
<evidence type="ECO:0000256" key="13">
    <source>
        <dbReference type="SAM" id="MobiDB-lite"/>
    </source>
</evidence>
<gene>
    <name evidence="16" type="ORF">ACJMK2_029728</name>
</gene>
<evidence type="ECO:0000313" key="17">
    <source>
        <dbReference type="Proteomes" id="UP001634394"/>
    </source>
</evidence>
<feature type="non-terminal residue" evidence="16">
    <location>
        <position position="1"/>
    </location>
</feature>
<dbReference type="FunFam" id="2.60.40.60:FF:000123">
    <property type="entry name" value="Protocadherin beta 4"/>
    <property type="match status" value="1"/>
</dbReference>
<evidence type="ECO:0000256" key="10">
    <source>
        <dbReference type="ARBA" id="ARBA00023136"/>
    </source>
</evidence>
<dbReference type="Pfam" id="PF00028">
    <property type="entry name" value="Cadherin"/>
    <property type="match status" value="3"/>
</dbReference>
<organism evidence="16 17">
    <name type="scientific">Sinanodonta woodiana</name>
    <name type="common">Chinese pond mussel</name>
    <name type="synonym">Anodonta woodiana</name>
    <dbReference type="NCBI Taxonomy" id="1069815"/>
    <lineage>
        <taxon>Eukaryota</taxon>
        <taxon>Metazoa</taxon>
        <taxon>Spiralia</taxon>
        <taxon>Lophotrochozoa</taxon>
        <taxon>Mollusca</taxon>
        <taxon>Bivalvia</taxon>
        <taxon>Autobranchia</taxon>
        <taxon>Heteroconchia</taxon>
        <taxon>Palaeoheterodonta</taxon>
        <taxon>Unionida</taxon>
        <taxon>Unionoidea</taxon>
        <taxon>Unionidae</taxon>
        <taxon>Unioninae</taxon>
        <taxon>Sinanodonta</taxon>
    </lineage>
</organism>
<protein>
    <recommendedName>
        <fullName evidence="15">Cadherin domain-containing protein</fullName>
    </recommendedName>
</protein>
<feature type="domain" description="Cadherin" evidence="15">
    <location>
        <begin position="4"/>
        <end position="71"/>
    </location>
</feature>
<feature type="transmembrane region" description="Helical" evidence="14">
    <location>
        <begin position="691"/>
        <end position="712"/>
    </location>
</feature>
<evidence type="ECO:0000256" key="12">
    <source>
        <dbReference type="PROSITE-ProRule" id="PRU00043"/>
    </source>
</evidence>
<keyword evidence="6" id="KW-0677">Repeat</keyword>
<evidence type="ECO:0000259" key="15">
    <source>
        <dbReference type="PROSITE" id="PS50268"/>
    </source>
</evidence>
<dbReference type="PROSITE" id="PS50268">
    <property type="entry name" value="CADHERIN_2"/>
    <property type="match status" value="6"/>
</dbReference>
<dbReference type="SUPFAM" id="SSF49313">
    <property type="entry name" value="Cadherin-like"/>
    <property type="match status" value="5"/>
</dbReference>
<feature type="domain" description="Cadherin" evidence="15">
    <location>
        <begin position="296"/>
        <end position="405"/>
    </location>
</feature>
<proteinExistence type="predicted"/>
<feature type="domain" description="Cadherin" evidence="15">
    <location>
        <begin position="182"/>
        <end position="286"/>
    </location>
</feature>
<evidence type="ECO:0000256" key="14">
    <source>
        <dbReference type="SAM" id="Phobius"/>
    </source>
</evidence>
<dbReference type="GO" id="GO:0007155">
    <property type="term" value="P:cell adhesion"/>
    <property type="evidence" value="ECO:0007669"/>
    <property type="project" value="UniProtKB-KW"/>
</dbReference>
<dbReference type="InterPro" id="IPR015919">
    <property type="entry name" value="Cadherin-like_sf"/>
</dbReference>
<feature type="compositionally biased region" description="Basic and acidic residues" evidence="13">
    <location>
        <begin position="943"/>
        <end position="977"/>
    </location>
</feature>
<keyword evidence="2" id="KW-1003">Cell membrane</keyword>
<keyword evidence="11" id="KW-0325">Glycoprotein</keyword>
<keyword evidence="9 14" id="KW-1133">Transmembrane helix</keyword>
<evidence type="ECO:0000256" key="1">
    <source>
        <dbReference type="ARBA" id="ARBA00004251"/>
    </source>
</evidence>
<comment type="caution">
    <text evidence="16">The sequence shown here is derived from an EMBL/GenBank/DDBJ whole genome shotgun (WGS) entry which is preliminary data.</text>
</comment>
<keyword evidence="10 14" id="KW-0472">Membrane</keyword>
<dbReference type="GO" id="GO:0005886">
    <property type="term" value="C:plasma membrane"/>
    <property type="evidence" value="ECO:0007669"/>
    <property type="project" value="UniProtKB-SubCell"/>
</dbReference>
<name>A0ABD3XBL1_SINWO</name>
<sequence length="1034" mass="114783">TTKEGWFTTKGAVTNGIIYSTPKVDYEQLNGTNNVSLTIRAEQILDSVTKLTAYADLIITIEDVDDMNPVFTEDVYHLNISETNHGLDGNLYKTYPPIYAYDGDRGLNKTSLYSIKDDIMSPFSINNRSGEISVLQELDADGGQDRYVIIIQATQEDNPFRTATSTLSISVIDIDDNLPIFSPNNYNCSINEHSSVGQIICRVTATDKDKGENAYFTYHFRNRSTVVDIDANSGVITVHDSKMLDREKESVIYVQVITKTMNGSTDNSTANVTINLIDINDNSPEFNRTILEFFVSNKSIGDYVGKIDAFDKDEGVNKILAYSIDICLSNTGFCSGGNCRFPFQIDHQSGNISLNGSSVQCKYSALVSVCDSSPYSQRCSTAQLIINVHDNMSNIVTQTSSVPENAAINSLVAPIPAQCLGTSIVCDNGDRENMFKVDRNSSMVVTNGYLDYENTSSYNCSIVIRASSDNTVICTVIYNITVVDVNDNAPTFSKDPYVFEILTNGSVSIGQVHAEDKDEDNKQAVTYYIQESSEIDLFRLNSTSGELEARDVKALSRDYYHLSILASDSGKPPLTSLVTVLLSKFSPKGNHLPLRTKFSKDEIASNKENFERNISAILKVTITIEKFELESREELPRSTIYISAKSNGSDLSFEGLLRLVLRHYDPLMSYLLGNPGEFRGESGDSGVTAPVIALITIGCVMFIGTFISIIVIHKQYKGHQRYKRLYQNLTSHSSLYESQELKVRMEDATSDYNGSVNSQDLEISDQSKPGAITSTLNPMYGLDSTASTSVAEAMLSLTELSDRLNKEDNMPTPDYENAPSVRVEKNVYKPDYENVPLPLNDQDQTGMEELVSTEAALTSSGFNNVKIVRSESPTPDYDHRDDSNVMVNTALEPDVINSEPDSEIAANSLNIDSEMDKENVQTEPLPDYNKKQVRFAHQVLDPDENKMTPLKHDEETKDGDSKETGDDNSENKNDESSNKYAVPPLNLSSEDTDEPRLNISDESGWLEEEINSPIDVMTVDDKDNEFFEEEITSF</sequence>